<protein>
    <recommendedName>
        <fullName evidence="7 18">Pyruvate kinase</fullName>
        <ecNumber evidence="6 18">2.7.1.40</ecNumber>
    </recommendedName>
</protein>
<keyword evidence="13 19" id="KW-0460">Magnesium</keyword>
<keyword evidence="10" id="KW-0547">Nucleotide-binding</keyword>
<keyword evidence="11 19" id="KW-0418">Kinase</keyword>
<evidence type="ECO:0000256" key="12">
    <source>
        <dbReference type="ARBA" id="ARBA00022840"/>
    </source>
</evidence>
<keyword evidence="8 19" id="KW-0808">Transferase</keyword>
<dbReference type="SUPFAM" id="SSF50800">
    <property type="entry name" value="PK beta-barrel domain-like"/>
    <property type="match status" value="1"/>
</dbReference>
<dbReference type="Gene3D" id="2.40.33.10">
    <property type="entry name" value="PK beta-barrel domain-like"/>
    <property type="match status" value="1"/>
</dbReference>
<dbReference type="GO" id="GO:0030955">
    <property type="term" value="F:potassium ion binding"/>
    <property type="evidence" value="ECO:0007669"/>
    <property type="project" value="UniProtKB-UniRule"/>
</dbReference>
<evidence type="ECO:0000256" key="7">
    <source>
        <dbReference type="ARBA" id="ARBA00018587"/>
    </source>
</evidence>
<dbReference type="InterPro" id="IPR011037">
    <property type="entry name" value="Pyrv_Knase-like_insert_dom_sf"/>
</dbReference>
<keyword evidence="12" id="KW-0067">ATP-binding</keyword>
<dbReference type="UniPathway" id="UPA00109">
    <property type="reaction ID" value="UER00188"/>
</dbReference>
<dbReference type="NCBIfam" id="TIGR01064">
    <property type="entry name" value="pyruv_kin"/>
    <property type="match status" value="1"/>
</dbReference>
<dbReference type="InterPro" id="IPR015793">
    <property type="entry name" value="Pyrv_Knase_brl"/>
</dbReference>
<evidence type="ECO:0000256" key="1">
    <source>
        <dbReference type="ARBA" id="ARBA00001946"/>
    </source>
</evidence>
<dbReference type="InterPro" id="IPR015813">
    <property type="entry name" value="Pyrv/PenolPyrv_kinase-like_dom"/>
</dbReference>
<dbReference type="NCBIfam" id="NF004491">
    <property type="entry name" value="PRK05826.1"/>
    <property type="match status" value="1"/>
</dbReference>
<comment type="similarity">
    <text evidence="4 19">Belongs to the pyruvate kinase family.</text>
</comment>
<evidence type="ECO:0000256" key="16">
    <source>
        <dbReference type="ARBA" id="ARBA00023317"/>
    </source>
</evidence>
<name>A0A1H0Y4P1_STREI</name>
<accession>A0A1H0Y4P1</accession>
<dbReference type="InterPro" id="IPR015806">
    <property type="entry name" value="Pyrv_Knase_insert_dom_sf"/>
</dbReference>
<dbReference type="NCBIfam" id="NF004978">
    <property type="entry name" value="PRK06354.1"/>
    <property type="match status" value="1"/>
</dbReference>
<gene>
    <name evidence="22" type="ORF">SAMN05216392_0417</name>
</gene>
<dbReference type="FunFam" id="2.40.33.10:FF:000006">
    <property type="entry name" value="Pyruvate kinase"/>
    <property type="match status" value="1"/>
</dbReference>
<dbReference type="Pfam" id="PF00224">
    <property type="entry name" value="PK"/>
    <property type="match status" value="1"/>
</dbReference>
<evidence type="ECO:0000259" key="20">
    <source>
        <dbReference type="Pfam" id="PF00224"/>
    </source>
</evidence>
<dbReference type="InterPro" id="IPR036918">
    <property type="entry name" value="Pyrv_Knase_C_sf"/>
</dbReference>
<evidence type="ECO:0000256" key="10">
    <source>
        <dbReference type="ARBA" id="ARBA00022741"/>
    </source>
</evidence>
<dbReference type="RefSeq" id="WP_074559980.1">
    <property type="nucleotide sequence ID" value="NZ_FNKE01000001.1"/>
</dbReference>
<evidence type="ECO:0000256" key="3">
    <source>
        <dbReference type="ARBA" id="ARBA00004997"/>
    </source>
</evidence>
<keyword evidence="14" id="KW-0630">Potassium</keyword>
<dbReference type="Gene3D" id="3.40.1380.20">
    <property type="entry name" value="Pyruvate kinase, C-terminal domain"/>
    <property type="match status" value="1"/>
</dbReference>
<dbReference type="SUPFAM" id="SSF51621">
    <property type="entry name" value="Phosphoenolpyruvate/pyruvate domain"/>
    <property type="match status" value="1"/>
</dbReference>
<proteinExistence type="inferred from homology"/>
<dbReference type="PANTHER" id="PTHR11817">
    <property type="entry name" value="PYRUVATE KINASE"/>
    <property type="match status" value="1"/>
</dbReference>
<comment type="pathway">
    <text evidence="3 19">Carbohydrate degradation; glycolysis; pyruvate from D-glyceraldehyde 3-phosphate: step 5/5.</text>
</comment>
<dbReference type="SUPFAM" id="SSF52935">
    <property type="entry name" value="PK C-terminal domain-like"/>
    <property type="match status" value="1"/>
</dbReference>
<dbReference type="Proteomes" id="UP000182870">
    <property type="component" value="Unassembled WGS sequence"/>
</dbReference>
<evidence type="ECO:0000256" key="8">
    <source>
        <dbReference type="ARBA" id="ARBA00022679"/>
    </source>
</evidence>
<evidence type="ECO:0000256" key="13">
    <source>
        <dbReference type="ARBA" id="ARBA00022842"/>
    </source>
</evidence>
<evidence type="ECO:0000256" key="19">
    <source>
        <dbReference type="RuleBase" id="RU000504"/>
    </source>
</evidence>
<evidence type="ECO:0000256" key="11">
    <source>
        <dbReference type="ARBA" id="ARBA00022777"/>
    </source>
</evidence>
<comment type="subunit">
    <text evidence="5">Homotetramer.</text>
</comment>
<dbReference type="InterPro" id="IPR015795">
    <property type="entry name" value="Pyrv_Knase_C"/>
</dbReference>
<dbReference type="EMBL" id="FNKE01000001">
    <property type="protein sequence ID" value="SDQ10065.1"/>
    <property type="molecule type" value="Genomic_DNA"/>
</dbReference>
<dbReference type="Pfam" id="PF02887">
    <property type="entry name" value="PK_C"/>
    <property type="match status" value="1"/>
</dbReference>
<dbReference type="EC" id="2.7.1.40" evidence="6 18"/>
<sequence>MNKRVKIVATLGPAVEIRGGKKFGEDGYWGEKLDVEASAQKIAQLIKEGANVFRFNFSHGDHAEQGERMATVRRAEEIAGQKVGFLLDTKGPEIRTELFEGEAKEYSYKTGEQIRVATKQGIKSTREVIALNVAGALDIYDDVEVGKQVLVDDGKLGLRVIAKDDATREFVVEVENDGIIAKQKGVNIPYTKIPFPALAERDNADIRFGLEQGLNFIAISFVRTAKDVEEVRAICEETGNGHVRLFAKIENQQGIENIDEIIEAADGIMIARGDMGIEVPFEMVPVYQKMIITKVNAAGKAVITATNMLESMTEKPRATRSEVSDVFNAVIDGTDATMLSGESANGKYPVEAVRAMATIDKNAQTLLNEYGRLDSSSFARTSKTEVVASAVKDATSSMDIKLVVALTESGNTARLISKYRPDADILAVTFDEKTQKSLMINWGVIPVVTEKPASTDDMFEVAEKAALESGLVQSGDNIVIVAGVPVGSGGTNTMRIRTVK</sequence>
<evidence type="ECO:0000256" key="6">
    <source>
        <dbReference type="ARBA" id="ARBA00012142"/>
    </source>
</evidence>
<dbReference type="OrthoDB" id="9812123at2"/>
<evidence type="ECO:0000256" key="17">
    <source>
        <dbReference type="ARBA" id="ARBA00048152"/>
    </source>
</evidence>
<evidence type="ECO:0000313" key="22">
    <source>
        <dbReference type="EMBL" id="SDQ10065.1"/>
    </source>
</evidence>
<dbReference type="GO" id="GO:0000287">
    <property type="term" value="F:magnesium ion binding"/>
    <property type="evidence" value="ECO:0007669"/>
    <property type="project" value="UniProtKB-UniRule"/>
</dbReference>
<evidence type="ECO:0000256" key="18">
    <source>
        <dbReference type="NCBIfam" id="TIGR01064"/>
    </source>
</evidence>
<feature type="domain" description="Pyruvate kinase barrel" evidence="20">
    <location>
        <begin position="3"/>
        <end position="353"/>
    </location>
</feature>
<keyword evidence="15 19" id="KW-0324">Glycolysis</keyword>
<keyword evidence="16 22" id="KW-0670">Pyruvate</keyword>
<evidence type="ECO:0000256" key="14">
    <source>
        <dbReference type="ARBA" id="ARBA00022958"/>
    </source>
</evidence>
<dbReference type="Gene3D" id="3.20.20.60">
    <property type="entry name" value="Phosphoenolpyruvate-binding domains"/>
    <property type="match status" value="1"/>
</dbReference>
<evidence type="ECO:0000256" key="2">
    <source>
        <dbReference type="ARBA" id="ARBA00001958"/>
    </source>
</evidence>
<dbReference type="AlphaFoldDB" id="A0A1H0Y4P1"/>
<dbReference type="GO" id="GO:0005524">
    <property type="term" value="F:ATP binding"/>
    <property type="evidence" value="ECO:0007669"/>
    <property type="project" value="UniProtKB-KW"/>
</dbReference>
<dbReference type="FunFam" id="3.40.1380.20:FF:000013">
    <property type="entry name" value="Pyruvate kinase"/>
    <property type="match status" value="1"/>
</dbReference>
<comment type="catalytic activity">
    <reaction evidence="17 19">
        <text>pyruvate + ATP = phosphoenolpyruvate + ADP + H(+)</text>
        <dbReference type="Rhea" id="RHEA:18157"/>
        <dbReference type="ChEBI" id="CHEBI:15361"/>
        <dbReference type="ChEBI" id="CHEBI:15378"/>
        <dbReference type="ChEBI" id="CHEBI:30616"/>
        <dbReference type="ChEBI" id="CHEBI:58702"/>
        <dbReference type="ChEBI" id="CHEBI:456216"/>
        <dbReference type="EC" id="2.7.1.40"/>
    </reaction>
</comment>
<keyword evidence="9" id="KW-0479">Metal-binding</keyword>
<dbReference type="GO" id="GO:0016301">
    <property type="term" value="F:kinase activity"/>
    <property type="evidence" value="ECO:0007669"/>
    <property type="project" value="UniProtKB-KW"/>
</dbReference>
<dbReference type="PRINTS" id="PR01050">
    <property type="entry name" value="PYRUVTKNASE"/>
</dbReference>
<organism evidence="22 23">
    <name type="scientific">Streptococcus equinus</name>
    <name type="common">Streptococcus bovis</name>
    <dbReference type="NCBI Taxonomy" id="1335"/>
    <lineage>
        <taxon>Bacteria</taxon>
        <taxon>Bacillati</taxon>
        <taxon>Bacillota</taxon>
        <taxon>Bacilli</taxon>
        <taxon>Lactobacillales</taxon>
        <taxon>Streptococcaceae</taxon>
        <taxon>Streptococcus</taxon>
    </lineage>
</organism>
<evidence type="ECO:0000256" key="5">
    <source>
        <dbReference type="ARBA" id="ARBA00011881"/>
    </source>
</evidence>
<reference evidence="22 23" key="1">
    <citation type="submission" date="2016-10" db="EMBL/GenBank/DDBJ databases">
        <authorList>
            <person name="de Groot N.N."/>
        </authorList>
    </citation>
    <scope>NUCLEOTIDE SEQUENCE [LARGE SCALE GENOMIC DNA]</scope>
    <source>
        <strain evidence="22 23">Sb05</strain>
    </source>
</reference>
<evidence type="ECO:0000256" key="4">
    <source>
        <dbReference type="ARBA" id="ARBA00008663"/>
    </source>
</evidence>
<feature type="domain" description="Pyruvate kinase C-terminal" evidence="21">
    <location>
        <begin position="386"/>
        <end position="496"/>
    </location>
</feature>
<evidence type="ECO:0000256" key="9">
    <source>
        <dbReference type="ARBA" id="ARBA00022723"/>
    </source>
</evidence>
<evidence type="ECO:0000313" key="23">
    <source>
        <dbReference type="Proteomes" id="UP000182870"/>
    </source>
</evidence>
<dbReference type="InterPro" id="IPR001697">
    <property type="entry name" value="Pyr_Knase"/>
</dbReference>
<evidence type="ECO:0000259" key="21">
    <source>
        <dbReference type="Pfam" id="PF02887"/>
    </source>
</evidence>
<comment type="cofactor">
    <cofactor evidence="1">
        <name>Mg(2+)</name>
        <dbReference type="ChEBI" id="CHEBI:18420"/>
    </cofactor>
</comment>
<dbReference type="GO" id="GO:0004743">
    <property type="term" value="F:pyruvate kinase activity"/>
    <property type="evidence" value="ECO:0007669"/>
    <property type="project" value="UniProtKB-UniRule"/>
</dbReference>
<evidence type="ECO:0000256" key="15">
    <source>
        <dbReference type="ARBA" id="ARBA00023152"/>
    </source>
</evidence>
<comment type="cofactor">
    <cofactor evidence="2">
        <name>K(+)</name>
        <dbReference type="ChEBI" id="CHEBI:29103"/>
    </cofactor>
</comment>
<dbReference type="InterPro" id="IPR040442">
    <property type="entry name" value="Pyrv_kinase-like_dom_sf"/>
</dbReference>